<organism evidence="4">
    <name type="scientific">Candidatus Kentrum sp. FW</name>
    <dbReference type="NCBI Taxonomy" id="2126338"/>
    <lineage>
        <taxon>Bacteria</taxon>
        <taxon>Pseudomonadati</taxon>
        <taxon>Pseudomonadota</taxon>
        <taxon>Gammaproteobacteria</taxon>
        <taxon>Candidatus Kentrum</taxon>
    </lineage>
</organism>
<evidence type="ECO:0000259" key="3">
    <source>
        <dbReference type="Pfam" id="PF20703"/>
    </source>
</evidence>
<dbReference type="Pfam" id="PF20703">
    <property type="entry name" value="nSTAND1"/>
    <property type="match status" value="1"/>
</dbReference>
<evidence type="ECO:0000256" key="2">
    <source>
        <dbReference type="ARBA" id="ARBA00023043"/>
    </source>
</evidence>
<sequence>MSTAQEARLGLSKDLIDDIYKMVDAFEHEKARSEHSRATASFLPLLGIWLNRLFSRFRDRMSDTRNRISEGFGKAAQDITREDVEQRGITLTLVPLVGEMMEAAWEEAGELPQENTLDNFFNALVAIDAQENIRLIDTPRRSRITSMQALIDAHERRRLLVPTGSDRVRLVHQATIDNWPPAREWFEQKKSLLISQRRIRRLLGDISEYGSSLTEILESRPAVLDDAVRVLDAKRATWTDAGGQQLTEQDRKLRQLCLEILTLAERGDRSVDAAGKLVFLVHVAAEYDLHEILESWLRKDQALVDLETQPNKLTPLHKAAWGAKAAVEVLLRYGAKAKQEDKDGWHPIAGAIQTGRMDIFADLYSAYTSPLDIIGPRNITILHEAARASDPAILNYLLQLTDHVDPRNEFKATPLHFAAGGGWTAQINALMERCDRLAINSNGDTALNEAIFRGQAEAITAILDHDALTDAEREVLLTGTGIEGIRPVPAIVSAAENAQTKVLDTLTNYCDLEDALLRDREGRHALARLTYNNTAHKGGVPLADRVADCVQLLLKRCAPNSRDVADALRGAEDFPDAERLLEAWLVENGEFEGVSDSKLLAWLTGSQTTITAALSVLRNAPGILDKVDERGIRGATLLIAKGRPKVVAAALEEGVLPEHEPELFRLEAALRLIKDGVPLPRSAQAPHPLVTRIANGEAPELKAILEEMLPDDTGFHPLPHRLALRNQQLAFTAVVSPLSDGIPRDRYGRPPSAMALPNQQQLYRELEFNNLRGM</sequence>
<protein>
    <submittedName>
        <fullName evidence="4">Ankyrin repeat</fullName>
    </submittedName>
</protein>
<reference evidence="4" key="1">
    <citation type="submission" date="2019-02" db="EMBL/GenBank/DDBJ databases">
        <authorList>
            <person name="Gruber-Vodicka R. H."/>
            <person name="Seah K. B. B."/>
        </authorList>
    </citation>
    <scope>NUCLEOTIDE SEQUENCE</scope>
    <source>
        <strain evidence="4">BECK_BZ106</strain>
    </source>
</reference>
<dbReference type="EMBL" id="CAADFD010000123">
    <property type="protein sequence ID" value="VFJ66930.1"/>
    <property type="molecule type" value="Genomic_DNA"/>
</dbReference>
<dbReference type="InterPro" id="IPR002110">
    <property type="entry name" value="Ankyrin_rpt"/>
</dbReference>
<dbReference type="InterPro" id="IPR049052">
    <property type="entry name" value="nSTAND1"/>
</dbReference>
<dbReference type="PANTHER" id="PTHR24198">
    <property type="entry name" value="ANKYRIN REPEAT AND PROTEIN KINASE DOMAIN-CONTAINING PROTEIN"/>
    <property type="match status" value="1"/>
</dbReference>
<dbReference type="SMART" id="SM00248">
    <property type="entry name" value="ANK"/>
    <property type="match status" value="6"/>
</dbReference>
<evidence type="ECO:0000313" key="4">
    <source>
        <dbReference type="EMBL" id="VFJ66930.1"/>
    </source>
</evidence>
<name>A0A450TI64_9GAMM</name>
<dbReference type="PANTHER" id="PTHR24198:SF165">
    <property type="entry name" value="ANKYRIN REPEAT-CONTAINING PROTEIN-RELATED"/>
    <property type="match status" value="1"/>
</dbReference>
<evidence type="ECO:0000256" key="1">
    <source>
        <dbReference type="ARBA" id="ARBA00022737"/>
    </source>
</evidence>
<dbReference type="GO" id="GO:0005737">
    <property type="term" value="C:cytoplasm"/>
    <property type="evidence" value="ECO:0007669"/>
    <property type="project" value="TreeGrafter"/>
</dbReference>
<keyword evidence="1" id="KW-0677">Repeat</keyword>
<feature type="domain" description="Novel STAND NTPase 1" evidence="3">
    <location>
        <begin position="99"/>
        <end position="201"/>
    </location>
</feature>
<dbReference type="Pfam" id="PF12796">
    <property type="entry name" value="Ank_2"/>
    <property type="match status" value="1"/>
</dbReference>
<gene>
    <name evidence="4" type="ORF">BECKFW1821B_GA0114236_11239</name>
</gene>
<dbReference type="Gene3D" id="1.25.40.20">
    <property type="entry name" value="Ankyrin repeat-containing domain"/>
    <property type="match status" value="1"/>
</dbReference>
<accession>A0A450TI64</accession>
<dbReference type="SUPFAM" id="SSF48403">
    <property type="entry name" value="Ankyrin repeat"/>
    <property type="match status" value="1"/>
</dbReference>
<proteinExistence type="predicted"/>
<dbReference type="InterPro" id="IPR036770">
    <property type="entry name" value="Ankyrin_rpt-contain_sf"/>
</dbReference>
<dbReference type="AlphaFoldDB" id="A0A450TI64"/>
<keyword evidence="2" id="KW-0040">ANK repeat</keyword>